<feature type="region of interest" description="Disordered" evidence="1">
    <location>
        <begin position="1"/>
        <end position="91"/>
    </location>
</feature>
<accession>A0A4S4L1W5</accession>
<evidence type="ECO:0000313" key="2">
    <source>
        <dbReference type="EMBL" id="THH05224.1"/>
    </source>
</evidence>
<gene>
    <name evidence="2" type="ORF">EW146_g9958</name>
</gene>
<dbReference type="AlphaFoldDB" id="A0A4S4L1W5"/>
<protein>
    <submittedName>
        <fullName evidence="2">Uncharacterized protein</fullName>
    </submittedName>
</protein>
<comment type="caution">
    <text evidence="2">The sequence shown here is derived from an EMBL/GenBank/DDBJ whole genome shotgun (WGS) entry which is preliminary data.</text>
</comment>
<evidence type="ECO:0000313" key="3">
    <source>
        <dbReference type="Proteomes" id="UP000310158"/>
    </source>
</evidence>
<feature type="compositionally biased region" description="Low complexity" evidence="1">
    <location>
        <begin position="26"/>
        <end position="38"/>
    </location>
</feature>
<dbReference type="EMBL" id="SGPL01001038">
    <property type="protein sequence ID" value="THH05224.1"/>
    <property type="molecule type" value="Genomic_DNA"/>
</dbReference>
<sequence length="144" mass="16066">MNETPAYFHESTSHPSQPKSNAPLAGSSTKGSDSTSHSAPQPASVCAPGVKQKRSREDKKYEETQPMKTRKRRRKVQNTEGSEPEVQSRRVIKALPRTNAIFNNAVPEEGILVQDSIPDVMPSHATGPNDRPIDKRMMEETRMR</sequence>
<feature type="region of interest" description="Disordered" evidence="1">
    <location>
        <begin position="114"/>
        <end position="144"/>
    </location>
</feature>
<dbReference type="Proteomes" id="UP000310158">
    <property type="component" value="Unassembled WGS sequence"/>
</dbReference>
<evidence type="ECO:0000256" key="1">
    <source>
        <dbReference type="SAM" id="MobiDB-lite"/>
    </source>
</evidence>
<reference evidence="2 3" key="1">
    <citation type="submission" date="2019-02" db="EMBL/GenBank/DDBJ databases">
        <title>Genome sequencing of the rare red list fungi Bondarzewia mesenterica.</title>
        <authorList>
            <person name="Buettner E."/>
            <person name="Kellner H."/>
        </authorList>
    </citation>
    <scope>NUCLEOTIDE SEQUENCE [LARGE SCALE GENOMIC DNA]</scope>
    <source>
        <strain evidence="2 3">DSM 108281</strain>
    </source>
</reference>
<name>A0A4S4L1W5_9AGAM</name>
<organism evidence="2 3">
    <name type="scientific">Bondarzewia mesenterica</name>
    <dbReference type="NCBI Taxonomy" id="1095465"/>
    <lineage>
        <taxon>Eukaryota</taxon>
        <taxon>Fungi</taxon>
        <taxon>Dikarya</taxon>
        <taxon>Basidiomycota</taxon>
        <taxon>Agaricomycotina</taxon>
        <taxon>Agaricomycetes</taxon>
        <taxon>Russulales</taxon>
        <taxon>Bondarzewiaceae</taxon>
        <taxon>Bondarzewia</taxon>
    </lineage>
</organism>
<keyword evidence="3" id="KW-1185">Reference proteome</keyword>
<feature type="compositionally biased region" description="Basic and acidic residues" evidence="1">
    <location>
        <begin position="131"/>
        <end position="144"/>
    </location>
</feature>
<feature type="compositionally biased region" description="Basic and acidic residues" evidence="1">
    <location>
        <begin position="55"/>
        <end position="65"/>
    </location>
</feature>
<proteinExistence type="predicted"/>